<evidence type="ECO:0000313" key="8">
    <source>
        <dbReference type="Proteomes" id="UP000294832"/>
    </source>
</evidence>
<dbReference type="GO" id="GO:0006935">
    <property type="term" value="P:chemotaxis"/>
    <property type="evidence" value="ECO:0007669"/>
    <property type="project" value="InterPro"/>
</dbReference>
<name>A0A4V2RRZ7_9GAMM</name>
<comment type="caution">
    <text evidence="7">The sequence shown here is derived from an EMBL/GenBank/DDBJ whole genome shotgun (WGS) entry which is preliminary data.</text>
</comment>
<dbReference type="Gene3D" id="1.10.287.950">
    <property type="entry name" value="Methyl-accepting chemotaxis protein"/>
    <property type="match status" value="1"/>
</dbReference>
<dbReference type="RefSeq" id="WP_133039633.1">
    <property type="nucleotide sequence ID" value="NZ_SLWF01000021.1"/>
</dbReference>
<comment type="similarity">
    <text evidence="3">Belongs to the methyl-accepting chemotaxis (MCP) protein family.</text>
</comment>
<dbReference type="PRINTS" id="PR00260">
    <property type="entry name" value="CHEMTRNSDUCR"/>
</dbReference>
<dbReference type="GO" id="GO:0016020">
    <property type="term" value="C:membrane"/>
    <property type="evidence" value="ECO:0007669"/>
    <property type="project" value="UniProtKB-SubCell"/>
</dbReference>
<dbReference type="GO" id="GO:0004888">
    <property type="term" value="F:transmembrane signaling receptor activity"/>
    <property type="evidence" value="ECO:0007669"/>
    <property type="project" value="InterPro"/>
</dbReference>
<dbReference type="Gene3D" id="3.30.450.20">
    <property type="entry name" value="PAS domain"/>
    <property type="match status" value="1"/>
</dbReference>
<feature type="domain" description="Methyl-accepting transducer" evidence="5">
    <location>
        <begin position="246"/>
        <end position="482"/>
    </location>
</feature>
<dbReference type="Pfam" id="PF00015">
    <property type="entry name" value="MCPsignal"/>
    <property type="match status" value="1"/>
</dbReference>
<dbReference type="InterPro" id="IPR035965">
    <property type="entry name" value="PAS-like_dom_sf"/>
</dbReference>
<dbReference type="PANTHER" id="PTHR32089:SF112">
    <property type="entry name" value="LYSOZYME-LIKE PROTEIN-RELATED"/>
    <property type="match status" value="1"/>
</dbReference>
<dbReference type="SUPFAM" id="SSF58104">
    <property type="entry name" value="Methyl-accepting chemotaxis protein (MCP) signaling domain"/>
    <property type="match status" value="1"/>
</dbReference>
<reference evidence="7 8" key="1">
    <citation type="submission" date="2019-03" db="EMBL/GenBank/DDBJ databases">
        <title>Freshwater and sediment microbial communities from various areas in North America, analyzing microbe dynamics in response to fracking.</title>
        <authorList>
            <person name="Lamendella R."/>
        </authorList>
    </citation>
    <scope>NUCLEOTIDE SEQUENCE [LARGE SCALE GENOMIC DNA]</scope>
    <source>
        <strain evidence="7 8">74A</strain>
    </source>
</reference>
<dbReference type="NCBIfam" id="TIGR00229">
    <property type="entry name" value="sensory_box"/>
    <property type="match status" value="1"/>
</dbReference>
<dbReference type="SMART" id="SM00283">
    <property type="entry name" value="MA"/>
    <property type="match status" value="1"/>
</dbReference>
<dbReference type="InterPro" id="IPR000014">
    <property type="entry name" value="PAS"/>
</dbReference>
<dbReference type="AlphaFoldDB" id="A0A4V2RRZ7"/>
<dbReference type="GO" id="GO:0007165">
    <property type="term" value="P:signal transduction"/>
    <property type="evidence" value="ECO:0007669"/>
    <property type="project" value="UniProtKB-KW"/>
</dbReference>
<dbReference type="InterPro" id="IPR013655">
    <property type="entry name" value="PAS_fold_3"/>
</dbReference>
<dbReference type="CDD" id="cd00130">
    <property type="entry name" value="PAS"/>
    <property type="match status" value="1"/>
</dbReference>
<dbReference type="PANTHER" id="PTHR32089">
    <property type="entry name" value="METHYL-ACCEPTING CHEMOTAXIS PROTEIN MCPB"/>
    <property type="match status" value="1"/>
</dbReference>
<keyword evidence="8" id="KW-1185">Reference proteome</keyword>
<comment type="subcellular location">
    <subcellularLocation>
        <location evidence="1">Membrane</location>
    </subcellularLocation>
</comment>
<sequence length="517" mass="56779">MKRDNYITDVETAVPEDGRIISTTDLKGKITHINQLFCDICGYSKQELIGHGHNIVRHPHMPKAAFADLWHDIQQGKNWMGLVKNRRKDGGYYWVNAFITPIRRAGKIFEYQSVRTKADPDLVKRAIACYADIEKGKLPLPKLALSLPAKIGLCWTVSSLLLLTLPFIPAALGIPAAILAVLIMGLSVGRLAARCRRLQQLSDDVQQSKLMQAIYTGDTDILSAAELSIRMQRAEIIAITARIDDTSEHLTHNLKSHQQSVDANHQELSQQAVALDELAAAISQMKSAVAEIASTSANTAMDVTNLEASNQETMKALQASRAANSEMSGLLQKVASQIAELDQQCASVNTVLEVIEQLSEQTNLLALNAAIEAARAGEAGRGFAVVADEVRALAQRSSGSAKEIFTIIHQLSEQSRQAVAEMAKSQTLTQHSMELEQQLVSRLNDEAQALGRITANSHQIAVATEEQAYTVEQLHLNSCRLQSGVSKLQENSQEASTHGEELRRQSERQQELILQFK</sequence>
<dbReference type="OrthoDB" id="5675566at2"/>
<protein>
    <submittedName>
        <fullName evidence="7">Methyl-accepting chemotaxis sensory transducer with Pas/Pac sensor</fullName>
    </submittedName>
</protein>
<accession>A0A4V2RRZ7</accession>
<feature type="domain" description="PAS" evidence="6">
    <location>
        <begin position="21"/>
        <end position="50"/>
    </location>
</feature>
<dbReference type="InterPro" id="IPR004090">
    <property type="entry name" value="Chemotax_Me-accpt_rcpt"/>
</dbReference>
<dbReference type="PROSITE" id="PS50111">
    <property type="entry name" value="CHEMOTAXIS_TRANSDUC_2"/>
    <property type="match status" value="1"/>
</dbReference>
<dbReference type="SUPFAM" id="SSF55785">
    <property type="entry name" value="PYP-like sensor domain (PAS domain)"/>
    <property type="match status" value="1"/>
</dbReference>
<dbReference type="EMBL" id="SLWF01000021">
    <property type="protein sequence ID" value="TCN81891.1"/>
    <property type="molecule type" value="Genomic_DNA"/>
</dbReference>
<organism evidence="7 8">
    <name type="scientific">Shewanella fodinae</name>
    <dbReference type="NCBI Taxonomy" id="552357"/>
    <lineage>
        <taxon>Bacteria</taxon>
        <taxon>Pseudomonadati</taxon>
        <taxon>Pseudomonadota</taxon>
        <taxon>Gammaproteobacteria</taxon>
        <taxon>Alteromonadales</taxon>
        <taxon>Shewanellaceae</taxon>
        <taxon>Shewanella</taxon>
    </lineage>
</organism>
<proteinExistence type="inferred from homology"/>
<dbReference type="Pfam" id="PF08447">
    <property type="entry name" value="PAS_3"/>
    <property type="match status" value="1"/>
</dbReference>
<evidence type="ECO:0000256" key="3">
    <source>
        <dbReference type="ARBA" id="ARBA00029447"/>
    </source>
</evidence>
<evidence type="ECO:0000259" key="6">
    <source>
        <dbReference type="PROSITE" id="PS50112"/>
    </source>
</evidence>
<dbReference type="InterPro" id="IPR004089">
    <property type="entry name" value="MCPsignal_dom"/>
</dbReference>
<dbReference type="Proteomes" id="UP000294832">
    <property type="component" value="Unassembled WGS sequence"/>
</dbReference>
<dbReference type="PROSITE" id="PS50112">
    <property type="entry name" value="PAS"/>
    <property type="match status" value="1"/>
</dbReference>
<evidence type="ECO:0000256" key="1">
    <source>
        <dbReference type="ARBA" id="ARBA00004370"/>
    </source>
</evidence>
<keyword evidence="2 4" id="KW-0807">Transducer</keyword>
<evidence type="ECO:0000259" key="5">
    <source>
        <dbReference type="PROSITE" id="PS50111"/>
    </source>
</evidence>
<evidence type="ECO:0000256" key="2">
    <source>
        <dbReference type="ARBA" id="ARBA00023224"/>
    </source>
</evidence>
<evidence type="ECO:0000256" key="4">
    <source>
        <dbReference type="PROSITE-ProRule" id="PRU00284"/>
    </source>
</evidence>
<gene>
    <name evidence="7" type="ORF">EDC91_12138</name>
</gene>
<evidence type="ECO:0000313" key="7">
    <source>
        <dbReference type="EMBL" id="TCN81891.1"/>
    </source>
</evidence>